<comment type="caution">
    <text evidence="1">The sequence shown here is derived from an EMBL/GenBank/DDBJ whole genome shotgun (WGS) entry which is preliminary data.</text>
</comment>
<proteinExistence type="predicted"/>
<gene>
    <name evidence="1" type="ORF">F8O02_00905</name>
</gene>
<organism evidence="1 2">
    <name type="scientific">Pseudoclavibacter caeni</name>
    <dbReference type="NCBI Taxonomy" id="908846"/>
    <lineage>
        <taxon>Bacteria</taxon>
        <taxon>Bacillati</taxon>
        <taxon>Actinomycetota</taxon>
        <taxon>Actinomycetes</taxon>
        <taxon>Micrococcales</taxon>
        <taxon>Microbacteriaceae</taxon>
        <taxon>Pseudoclavibacter</taxon>
    </lineage>
</organism>
<name>A0A7C8BP38_9MICO</name>
<sequence length="185" mass="20623">MTGTTDDAAHPACPLTPDDIARIVTLLQAAVRRLREAGVPDEALARYEPERRRWMLRRGPRLVPVTRVWRVGALLADAAGNAWLVGDAVRVVEPPRPRNTAVAIERRRRMQELAWQGPFPRGDVVDFDAVPVPLRPGHGETEANPFCVVDGELMIRWDPRDAGTALRPLEGYLVEQTALRIDPFA</sequence>
<dbReference type="EMBL" id="WBKA01000001">
    <property type="protein sequence ID" value="KAB1633527.1"/>
    <property type="molecule type" value="Genomic_DNA"/>
</dbReference>
<dbReference type="AlphaFoldDB" id="A0A7C8BP38"/>
<dbReference type="Proteomes" id="UP000481339">
    <property type="component" value="Unassembled WGS sequence"/>
</dbReference>
<keyword evidence="2" id="KW-1185">Reference proteome</keyword>
<dbReference type="RefSeq" id="WP_158035305.1">
    <property type="nucleotide sequence ID" value="NZ_BAAAZV010000006.1"/>
</dbReference>
<evidence type="ECO:0000313" key="1">
    <source>
        <dbReference type="EMBL" id="KAB1633527.1"/>
    </source>
</evidence>
<reference evidence="1 2" key="1">
    <citation type="submission" date="2019-09" db="EMBL/GenBank/DDBJ databases">
        <title>Phylogeny of genus Pseudoclavibacter and closely related genus.</title>
        <authorList>
            <person name="Li Y."/>
        </authorList>
    </citation>
    <scope>NUCLEOTIDE SEQUENCE [LARGE SCALE GENOMIC DNA]</scope>
    <source>
        <strain evidence="1 2">JCM 16921</strain>
    </source>
</reference>
<accession>A0A7C8BP38</accession>
<dbReference type="OrthoDB" id="5122834at2"/>
<protein>
    <recommendedName>
        <fullName evidence="3">Glutaminase</fullName>
    </recommendedName>
</protein>
<evidence type="ECO:0000313" key="2">
    <source>
        <dbReference type="Proteomes" id="UP000481339"/>
    </source>
</evidence>
<evidence type="ECO:0008006" key="3">
    <source>
        <dbReference type="Google" id="ProtNLM"/>
    </source>
</evidence>